<dbReference type="SUPFAM" id="SSF54106">
    <property type="entry name" value="LysM domain"/>
    <property type="match status" value="1"/>
</dbReference>
<dbReference type="EMBL" id="FOSF01000008">
    <property type="protein sequence ID" value="SFJ93441.1"/>
    <property type="molecule type" value="Genomic_DNA"/>
</dbReference>
<name>A0A662Z9I9_9GAMM</name>
<evidence type="ECO:0000313" key="4">
    <source>
        <dbReference type="Proteomes" id="UP000243374"/>
    </source>
</evidence>
<gene>
    <name evidence="3" type="ORF">SAMN04487865_100841</name>
</gene>
<dbReference type="Gene3D" id="3.10.350.10">
    <property type="entry name" value="LysM domain"/>
    <property type="match status" value="1"/>
</dbReference>
<dbReference type="InterPro" id="IPR036779">
    <property type="entry name" value="LysM_dom_sf"/>
</dbReference>
<evidence type="ECO:0000313" key="3">
    <source>
        <dbReference type="EMBL" id="SFJ93441.1"/>
    </source>
</evidence>
<evidence type="ECO:0000259" key="2">
    <source>
        <dbReference type="PROSITE" id="PS51782"/>
    </source>
</evidence>
<keyword evidence="4" id="KW-1185">Reference proteome</keyword>
<dbReference type="OrthoDB" id="370541at2"/>
<dbReference type="PROSITE" id="PS50914">
    <property type="entry name" value="BON"/>
    <property type="match status" value="1"/>
</dbReference>
<dbReference type="Pfam" id="PF01476">
    <property type="entry name" value="LysM"/>
    <property type="match status" value="1"/>
</dbReference>
<evidence type="ECO:0000259" key="1">
    <source>
        <dbReference type="PROSITE" id="PS50914"/>
    </source>
</evidence>
<dbReference type="InterPro" id="IPR018392">
    <property type="entry name" value="LysM"/>
</dbReference>
<dbReference type="InterPro" id="IPR007055">
    <property type="entry name" value="BON_dom"/>
</dbReference>
<dbReference type="NCBIfam" id="NF008399">
    <property type="entry name" value="PRK11198.1"/>
    <property type="match status" value="1"/>
</dbReference>
<dbReference type="PROSITE" id="PS51782">
    <property type="entry name" value="LYSM"/>
    <property type="match status" value="1"/>
</dbReference>
<dbReference type="InterPro" id="IPR052196">
    <property type="entry name" value="Bact_Kbp"/>
</dbReference>
<accession>A0A662Z9I9</accession>
<dbReference type="PANTHER" id="PTHR34700:SF8">
    <property type="entry name" value="POTASSIUM BINDING PROTEIN KBP"/>
    <property type="match status" value="1"/>
</dbReference>
<dbReference type="Proteomes" id="UP000243374">
    <property type="component" value="Unassembled WGS sequence"/>
</dbReference>
<proteinExistence type="predicted"/>
<sequence length="149" mass="16191">MSFFSFIKDVGEKILGLATATEINAADLKKDLDALGLDTKDLTVELDGDNVVLKGTAKDQETLEKAVLEVGNKMGIAGVKTDGVKVASAGEESKFYEVKKGDTLWKIAEECYGKGKGAQYNIIFEANTPMLKHPDKIYPGQKLRIPPLK</sequence>
<dbReference type="PANTHER" id="PTHR34700">
    <property type="entry name" value="POTASSIUM BINDING PROTEIN KBP"/>
    <property type="match status" value="1"/>
</dbReference>
<dbReference type="SMART" id="SM00257">
    <property type="entry name" value="LysM"/>
    <property type="match status" value="1"/>
</dbReference>
<protein>
    <submittedName>
        <fullName evidence="3">LysM domain-containing protein</fullName>
    </submittedName>
</protein>
<dbReference type="AlphaFoldDB" id="A0A662Z9I9"/>
<organism evidence="3 4">
    <name type="scientific">Succinivibrio dextrinosolvens</name>
    <dbReference type="NCBI Taxonomy" id="83771"/>
    <lineage>
        <taxon>Bacteria</taxon>
        <taxon>Pseudomonadati</taxon>
        <taxon>Pseudomonadota</taxon>
        <taxon>Gammaproteobacteria</taxon>
        <taxon>Aeromonadales</taxon>
        <taxon>Succinivibrionaceae</taxon>
        <taxon>Succinivibrio</taxon>
    </lineage>
</organism>
<reference evidence="3 4" key="1">
    <citation type="submission" date="2016-10" db="EMBL/GenBank/DDBJ databases">
        <authorList>
            <person name="Varghese N."/>
            <person name="Submissions S."/>
        </authorList>
    </citation>
    <scope>NUCLEOTIDE SEQUENCE [LARGE SCALE GENOMIC DNA]</scope>
    <source>
        <strain evidence="3 4">22B</strain>
    </source>
</reference>
<feature type="domain" description="LysM" evidence="2">
    <location>
        <begin position="94"/>
        <end position="145"/>
    </location>
</feature>
<dbReference type="RefSeq" id="WP_074839546.1">
    <property type="nucleotide sequence ID" value="NZ_CP047056.1"/>
</dbReference>
<feature type="domain" description="BON" evidence="1">
    <location>
        <begin position="19"/>
        <end position="88"/>
    </location>
</feature>
<dbReference type="CDD" id="cd00118">
    <property type="entry name" value="LysM"/>
    <property type="match status" value="1"/>
</dbReference>